<evidence type="ECO:0000313" key="3">
    <source>
        <dbReference type="Proteomes" id="UP001178461"/>
    </source>
</evidence>
<gene>
    <name evidence="2" type="ORF">PODLI_1B038999</name>
</gene>
<sequence>MGENLDLPKMVVRVYPRGPYQDGACYRMRRLNASLKMADGLMTHLKWRTQPSSHHVVCRGAQGKGRCPGNESKLPSAKSLTHVPRQTSTMQKTLNTPPRQNRQKQRRNNRGRKPNSQTSILPTEARAKQQEKKTQQPNLDPPGCLRSGSRRSGILGRNRGRWHRTPAELR</sequence>
<dbReference type="EMBL" id="OX395129">
    <property type="protein sequence ID" value="CAI5772702.1"/>
    <property type="molecule type" value="Genomic_DNA"/>
</dbReference>
<evidence type="ECO:0000256" key="1">
    <source>
        <dbReference type="SAM" id="MobiDB-lite"/>
    </source>
</evidence>
<dbReference type="Proteomes" id="UP001178461">
    <property type="component" value="Chromosome 4"/>
</dbReference>
<name>A0AA35P5R8_9SAUR</name>
<reference evidence="2" key="1">
    <citation type="submission" date="2022-12" db="EMBL/GenBank/DDBJ databases">
        <authorList>
            <person name="Alioto T."/>
            <person name="Alioto T."/>
            <person name="Gomez Garrido J."/>
        </authorList>
    </citation>
    <scope>NUCLEOTIDE SEQUENCE</scope>
</reference>
<evidence type="ECO:0000313" key="2">
    <source>
        <dbReference type="EMBL" id="CAI5772702.1"/>
    </source>
</evidence>
<feature type="compositionally biased region" description="Low complexity" evidence="1">
    <location>
        <begin position="146"/>
        <end position="157"/>
    </location>
</feature>
<protein>
    <submittedName>
        <fullName evidence="2">Uncharacterized protein</fullName>
    </submittedName>
</protein>
<organism evidence="2 3">
    <name type="scientific">Podarcis lilfordi</name>
    <name type="common">Lilford's wall lizard</name>
    <dbReference type="NCBI Taxonomy" id="74358"/>
    <lineage>
        <taxon>Eukaryota</taxon>
        <taxon>Metazoa</taxon>
        <taxon>Chordata</taxon>
        <taxon>Craniata</taxon>
        <taxon>Vertebrata</taxon>
        <taxon>Euteleostomi</taxon>
        <taxon>Lepidosauria</taxon>
        <taxon>Squamata</taxon>
        <taxon>Bifurcata</taxon>
        <taxon>Unidentata</taxon>
        <taxon>Episquamata</taxon>
        <taxon>Laterata</taxon>
        <taxon>Lacertibaenia</taxon>
        <taxon>Lacertidae</taxon>
        <taxon>Podarcis</taxon>
    </lineage>
</organism>
<proteinExistence type="predicted"/>
<keyword evidence="3" id="KW-1185">Reference proteome</keyword>
<feature type="compositionally biased region" description="Basic residues" evidence="1">
    <location>
        <begin position="101"/>
        <end position="113"/>
    </location>
</feature>
<feature type="compositionally biased region" description="Polar residues" evidence="1">
    <location>
        <begin position="84"/>
        <end position="96"/>
    </location>
</feature>
<accession>A0AA35P5R8</accession>
<dbReference type="AlphaFoldDB" id="A0AA35P5R8"/>
<feature type="compositionally biased region" description="Basic and acidic residues" evidence="1">
    <location>
        <begin position="125"/>
        <end position="134"/>
    </location>
</feature>
<feature type="region of interest" description="Disordered" evidence="1">
    <location>
        <begin position="58"/>
        <end position="170"/>
    </location>
</feature>